<evidence type="ECO:0000259" key="2">
    <source>
        <dbReference type="Pfam" id="PF00501"/>
    </source>
</evidence>
<sequence>MKDSSVERPWISNYPAGVPETIDSSAYINVNDLVERMTAAHADSVAITEDGESLSFAELLTRSRAWTSWLTNAGIRPGDRVAVMLPNGLAFPITLLGSLGAGAVQVSVNPMYTAQELGHQLRDSGARVLVVAYAVLSVARAALDGSAIERLVVVGGEVPGMLDSLHVTPFAVVMEQGATLSHVERPTVTRSHLALLQYTGGTTGVSKGAELTHGNLIANVLQVRAMLSGAVDQGRETIVTALPLYHIFALTVNFLTFASFGARNVLVANPRDPDQLASAFTDAKITVVTGVNTLFSSLLALPQLKEVDFSQIKLAIGGGSAIQEWQAHSGGLRLERDGARCLSQFLGEPEVHSLHWPPNPIHRSHHCR</sequence>
<dbReference type="InterPro" id="IPR042099">
    <property type="entry name" value="ANL_N_sf"/>
</dbReference>
<dbReference type="EMBL" id="AHJE01000050">
    <property type="protein sequence ID" value="EHP41279.1"/>
    <property type="molecule type" value="Genomic_DNA"/>
</dbReference>
<comment type="caution">
    <text evidence="3">The sequence shown here is derived from an EMBL/GenBank/DDBJ whole genome shotgun (WGS) entry which is preliminary data.</text>
</comment>
<reference evidence="3 4" key="1">
    <citation type="journal article" date="2012" name="J. Bacteriol.">
        <title>De Novo Genome Project of Cupriavidus basilensis OR16.</title>
        <authorList>
            <person name="Cserhati M."/>
            <person name="Kriszt B."/>
            <person name="Szoboszlay S."/>
            <person name="Toth A."/>
            <person name="Szabo I."/>
            <person name="Tancsics A."/>
            <person name="Nagy I."/>
            <person name="Horvath B."/>
            <person name="Nagy I."/>
            <person name="Kukolya J."/>
        </authorList>
    </citation>
    <scope>NUCLEOTIDE SEQUENCE [LARGE SCALE GENOMIC DNA]</scope>
    <source>
        <strain evidence="3 4">OR16</strain>
    </source>
</reference>
<protein>
    <submittedName>
        <fullName evidence="3">AMP-dependent synthetase and ligase</fullName>
    </submittedName>
</protein>
<dbReference type="PANTHER" id="PTHR43767">
    <property type="entry name" value="LONG-CHAIN-FATTY-ACID--COA LIGASE"/>
    <property type="match status" value="1"/>
</dbReference>
<dbReference type="Gene3D" id="3.40.50.12780">
    <property type="entry name" value="N-terminal domain of ligase-like"/>
    <property type="match status" value="1"/>
</dbReference>
<feature type="domain" description="AMP-dependent synthetase/ligase" evidence="2">
    <location>
        <begin position="36"/>
        <end position="323"/>
    </location>
</feature>
<dbReference type="PANTHER" id="PTHR43767:SF8">
    <property type="entry name" value="LONG-CHAIN-FATTY-ACID--COA LIGASE"/>
    <property type="match status" value="1"/>
</dbReference>
<dbReference type="InterPro" id="IPR000873">
    <property type="entry name" value="AMP-dep_synth/lig_dom"/>
</dbReference>
<dbReference type="InterPro" id="IPR020845">
    <property type="entry name" value="AMP-binding_CS"/>
</dbReference>
<accession>H1S810</accession>
<dbReference type="Proteomes" id="UP000005808">
    <property type="component" value="Unassembled WGS sequence"/>
</dbReference>
<keyword evidence="1 3" id="KW-0436">Ligase</keyword>
<evidence type="ECO:0000256" key="1">
    <source>
        <dbReference type="ARBA" id="ARBA00022598"/>
    </source>
</evidence>
<dbReference type="Pfam" id="PF00501">
    <property type="entry name" value="AMP-binding"/>
    <property type="match status" value="1"/>
</dbReference>
<name>H1S810_9BURK</name>
<dbReference type="SUPFAM" id="SSF56801">
    <property type="entry name" value="Acetyl-CoA synthetase-like"/>
    <property type="match status" value="1"/>
</dbReference>
<proteinExistence type="predicted"/>
<gene>
    <name evidence="3" type="ORF">OR16_20542</name>
</gene>
<dbReference type="AlphaFoldDB" id="H1S810"/>
<evidence type="ECO:0000313" key="3">
    <source>
        <dbReference type="EMBL" id="EHP41279.1"/>
    </source>
</evidence>
<organism evidence="3 4">
    <name type="scientific">Cupriavidus basilensis OR16</name>
    <dbReference type="NCBI Taxonomy" id="1127483"/>
    <lineage>
        <taxon>Bacteria</taxon>
        <taxon>Pseudomonadati</taxon>
        <taxon>Pseudomonadota</taxon>
        <taxon>Betaproteobacteria</taxon>
        <taxon>Burkholderiales</taxon>
        <taxon>Burkholderiaceae</taxon>
        <taxon>Cupriavidus</taxon>
    </lineage>
</organism>
<dbReference type="GO" id="GO:0016874">
    <property type="term" value="F:ligase activity"/>
    <property type="evidence" value="ECO:0007669"/>
    <property type="project" value="UniProtKB-KW"/>
</dbReference>
<dbReference type="InterPro" id="IPR050237">
    <property type="entry name" value="ATP-dep_AMP-bd_enzyme"/>
</dbReference>
<dbReference type="PROSITE" id="PS00455">
    <property type="entry name" value="AMP_BINDING"/>
    <property type="match status" value="1"/>
</dbReference>
<dbReference type="PATRIC" id="fig|1127483.3.peg.4122"/>
<evidence type="ECO:0000313" key="4">
    <source>
        <dbReference type="Proteomes" id="UP000005808"/>
    </source>
</evidence>